<evidence type="ECO:0000313" key="18">
    <source>
        <dbReference type="Proteomes" id="UP000823863"/>
    </source>
</evidence>
<dbReference type="GO" id="GO:0003677">
    <property type="term" value="F:DNA binding"/>
    <property type="evidence" value="ECO:0007669"/>
    <property type="project" value="UniProtKB-UniRule"/>
</dbReference>
<evidence type="ECO:0000313" key="17">
    <source>
        <dbReference type="EMBL" id="HJC66096.1"/>
    </source>
</evidence>
<evidence type="ECO:0000259" key="16">
    <source>
        <dbReference type="Pfam" id="PF01726"/>
    </source>
</evidence>
<evidence type="ECO:0000256" key="8">
    <source>
        <dbReference type="ARBA" id="ARBA00023015"/>
    </source>
</evidence>
<keyword evidence="3 13" id="KW-0678">Repressor</keyword>
<feature type="active site" description="For autocatalytic cleavage activity" evidence="13">
    <location>
        <position position="129"/>
    </location>
</feature>
<dbReference type="HAMAP" id="MF_00015">
    <property type="entry name" value="LexA"/>
    <property type="match status" value="1"/>
</dbReference>
<dbReference type="GO" id="GO:0006260">
    <property type="term" value="P:DNA replication"/>
    <property type="evidence" value="ECO:0007669"/>
    <property type="project" value="UniProtKB-UniRule"/>
</dbReference>
<evidence type="ECO:0000259" key="15">
    <source>
        <dbReference type="Pfam" id="PF00717"/>
    </source>
</evidence>
<evidence type="ECO:0000256" key="6">
    <source>
        <dbReference type="ARBA" id="ARBA00022801"/>
    </source>
</evidence>
<keyword evidence="7 13" id="KW-0068">Autocatalytic cleavage</keyword>
<keyword evidence="9 13" id="KW-0238">DNA-binding</keyword>
<dbReference type="InterPro" id="IPR036388">
    <property type="entry name" value="WH-like_DNA-bd_sf"/>
</dbReference>
<dbReference type="Proteomes" id="UP000823863">
    <property type="component" value="Unassembled WGS sequence"/>
</dbReference>
<comment type="function">
    <text evidence="13">Represses a number of genes involved in the response to DNA damage (SOS response), including recA and lexA. In the presence of single-stranded DNA, RecA interacts with LexA causing an autocatalytic cleavage which disrupts the DNA-binding part of LexA, leading to derepression of the SOS regulon and eventually DNA repair.</text>
</comment>
<dbReference type="Gene3D" id="2.10.109.10">
    <property type="entry name" value="Umud Fragment, subunit A"/>
    <property type="match status" value="1"/>
</dbReference>
<dbReference type="InterPro" id="IPR036286">
    <property type="entry name" value="LexA/Signal_pep-like_sf"/>
</dbReference>
<dbReference type="InterPro" id="IPR015927">
    <property type="entry name" value="Peptidase_S24_S26A/B/C"/>
</dbReference>
<sequence>MTQDKITAKQEEILQYIKDTILKKGYPPSVREICEAVHLKSTSSVHSHLATLEERGYIRRDPTKPRTIEILDDSFALNLNREMANLPVVGTVAAGQPLLAEQNIEEYFPVPVELLPNADAFMLKVKGDSMINAGIFDGDRIIVEQTHSARNGDIVVALLDDSATVKRFFKEEGHYRLQPENDAMEPIIADQVDIQGKVVGLFRLMR</sequence>
<dbReference type="CDD" id="cd06529">
    <property type="entry name" value="S24_LexA-like"/>
    <property type="match status" value="1"/>
</dbReference>
<dbReference type="GO" id="GO:0006508">
    <property type="term" value="P:proteolysis"/>
    <property type="evidence" value="ECO:0007669"/>
    <property type="project" value="InterPro"/>
</dbReference>
<feature type="active site" description="For autocatalytic cleavage activity" evidence="13">
    <location>
        <position position="166"/>
    </location>
</feature>
<dbReference type="AlphaFoldDB" id="A0A9D2PUQ1"/>
<protein>
    <recommendedName>
        <fullName evidence="13">LexA repressor</fullName>
        <ecNumber evidence="13">3.4.21.88</ecNumber>
    </recommendedName>
</protein>
<comment type="subunit">
    <text evidence="2 13">Homodimer.</text>
</comment>
<dbReference type="InterPro" id="IPR006200">
    <property type="entry name" value="LexA"/>
</dbReference>
<keyword evidence="5 13" id="KW-0227">DNA damage</keyword>
<reference evidence="17" key="2">
    <citation type="submission" date="2021-04" db="EMBL/GenBank/DDBJ databases">
        <authorList>
            <person name="Gilroy R."/>
        </authorList>
    </citation>
    <scope>NUCLEOTIDE SEQUENCE</scope>
    <source>
        <strain evidence="17">CHK198-12963</strain>
    </source>
</reference>
<dbReference type="EMBL" id="DWWB01000022">
    <property type="protein sequence ID" value="HJC66096.1"/>
    <property type="molecule type" value="Genomic_DNA"/>
</dbReference>
<feature type="site" description="Cleavage; by autolysis" evidence="13">
    <location>
        <begin position="94"/>
        <end position="95"/>
    </location>
</feature>
<gene>
    <name evidence="13 17" type="primary">lexA</name>
    <name evidence="17" type="ORF">H9931_05160</name>
</gene>
<evidence type="ECO:0000256" key="10">
    <source>
        <dbReference type="ARBA" id="ARBA00023163"/>
    </source>
</evidence>
<evidence type="ECO:0000256" key="12">
    <source>
        <dbReference type="ARBA" id="ARBA00023236"/>
    </source>
</evidence>
<evidence type="ECO:0000256" key="1">
    <source>
        <dbReference type="ARBA" id="ARBA00007484"/>
    </source>
</evidence>
<reference evidence="17" key="1">
    <citation type="journal article" date="2021" name="PeerJ">
        <title>Extensive microbial diversity within the chicken gut microbiome revealed by metagenomics and culture.</title>
        <authorList>
            <person name="Gilroy R."/>
            <person name="Ravi A."/>
            <person name="Getino M."/>
            <person name="Pursley I."/>
            <person name="Horton D.L."/>
            <person name="Alikhan N.F."/>
            <person name="Baker D."/>
            <person name="Gharbi K."/>
            <person name="Hall N."/>
            <person name="Watson M."/>
            <person name="Adriaenssens E.M."/>
            <person name="Foster-Nyarko E."/>
            <person name="Jarju S."/>
            <person name="Secka A."/>
            <person name="Antonio M."/>
            <person name="Oren A."/>
            <person name="Chaudhuri R.R."/>
            <person name="La Ragione R."/>
            <person name="Hildebrand F."/>
            <person name="Pallen M.J."/>
        </authorList>
    </citation>
    <scope>NUCLEOTIDE SEQUENCE</scope>
    <source>
        <strain evidence="17">CHK198-12963</strain>
    </source>
</reference>
<dbReference type="Pfam" id="PF01726">
    <property type="entry name" value="LexA_DNA_bind"/>
    <property type="match status" value="1"/>
</dbReference>
<feature type="domain" description="LexA repressor DNA-binding" evidence="16">
    <location>
        <begin position="5"/>
        <end position="67"/>
    </location>
</feature>
<dbReference type="EC" id="3.4.21.88" evidence="13"/>
<dbReference type="PANTHER" id="PTHR33516">
    <property type="entry name" value="LEXA REPRESSOR"/>
    <property type="match status" value="1"/>
</dbReference>
<dbReference type="PRINTS" id="PR00726">
    <property type="entry name" value="LEXASERPTASE"/>
</dbReference>
<dbReference type="NCBIfam" id="TIGR00498">
    <property type="entry name" value="lexA"/>
    <property type="match status" value="1"/>
</dbReference>
<dbReference type="Pfam" id="PF00717">
    <property type="entry name" value="Peptidase_S24"/>
    <property type="match status" value="1"/>
</dbReference>
<organism evidence="17 18">
    <name type="scientific">Candidatus Enterocloster excrementigallinarum</name>
    <dbReference type="NCBI Taxonomy" id="2838558"/>
    <lineage>
        <taxon>Bacteria</taxon>
        <taxon>Bacillati</taxon>
        <taxon>Bacillota</taxon>
        <taxon>Clostridia</taxon>
        <taxon>Lachnospirales</taxon>
        <taxon>Lachnospiraceae</taxon>
        <taxon>Enterocloster</taxon>
    </lineage>
</organism>
<evidence type="ECO:0000256" key="5">
    <source>
        <dbReference type="ARBA" id="ARBA00022763"/>
    </source>
</evidence>
<dbReference type="PANTHER" id="PTHR33516:SF2">
    <property type="entry name" value="LEXA REPRESSOR-RELATED"/>
    <property type="match status" value="1"/>
</dbReference>
<dbReference type="FunFam" id="2.10.109.10:FF:000001">
    <property type="entry name" value="LexA repressor"/>
    <property type="match status" value="1"/>
</dbReference>
<keyword evidence="11 13" id="KW-0234">DNA repair</keyword>
<dbReference type="InterPro" id="IPR039418">
    <property type="entry name" value="LexA-like"/>
</dbReference>
<dbReference type="InterPro" id="IPR006197">
    <property type="entry name" value="Peptidase_S24_LexA"/>
</dbReference>
<feature type="DNA-binding region" description="H-T-H motif" evidence="13">
    <location>
        <begin position="30"/>
        <end position="50"/>
    </location>
</feature>
<dbReference type="GO" id="GO:0004252">
    <property type="term" value="F:serine-type endopeptidase activity"/>
    <property type="evidence" value="ECO:0007669"/>
    <property type="project" value="UniProtKB-UniRule"/>
</dbReference>
<evidence type="ECO:0000256" key="4">
    <source>
        <dbReference type="ARBA" id="ARBA00022705"/>
    </source>
</evidence>
<evidence type="ECO:0000256" key="9">
    <source>
        <dbReference type="ARBA" id="ARBA00023125"/>
    </source>
</evidence>
<feature type="domain" description="Peptidase S24/S26A/S26B/S26C" evidence="15">
    <location>
        <begin position="87"/>
        <end position="199"/>
    </location>
</feature>
<evidence type="ECO:0000256" key="7">
    <source>
        <dbReference type="ARBA" id="ARBA00022813"/>
    </source>
</evidence>
<dbReference type="InterPro" id="IPR036390">
    <property type="entry name" value="WH_DNA-bd_sf"/>
</dbReference>
<name>A0A9D2PUQ1_9FIRM</name>
<dbReference type="InterPro" id="IPR006199">
    <property type="entry name" value="LexA_DNA-bd_dom"/>
</dbReference>
<dbReference type="GO" id="GO:0006281">
    <property type="term" value="P:DNA repair"/>
    <property type="evidence" value="ECO:0007669"/>
    <property type="project" value="UniProtKB-UniRule"/>
</dbReference>
<dbReference type="SUPFAM" id="SSF46785">
    <property type="entry name" value="Winged helix' DNA-binding domain"/>
    <property type="match status" value="1"/>
</dbReference>
<comment type="caution">
    <text evidence="17">The sequence shown here is derived from an EMBL/GenBank/DDBJ whole genome shotgun (WGS) entry which is preliminary data.</text>
</comment>
<keyword evidence="8 13" id="KW-0805">Transcription regulation</keyword>
<keyword evidence="10 13" id="KW-0804">Transcription</keyword>
<keyword evidence="4 13" id="KW-0235">DNA replication</keyword>
<dbReference type="GO" id="GO:0045892">
    <property type="term" value="P:negative regulation of DNA-templated transcription"/>
    <property type="evidence" value="ECO:0007669"/>
    <property type="project" value="UniProtKB-UniRule"/>
</dbReference>
<evidence type="ECO:0000256" key="14">
    <source>
        <dbReference type="RuleBase" id="RU003991"/>
    </source>
</evidence>
<dbReference type="Gene3D" id="1.10.10.10">
    <property type="entry name" value="Winged helix-like DNA-binding domain superfamily/Winged helix DNA-binding domain"/>
    <property type="match status" value="1"/>
</dbReference>
<evidence type="ECO:0000256" key="3">
    <source>
        <dbReference type="ARBA" id="ARBA00022491"/>
    </source>
</evidence>
<dbReference type="GO" id="GO:0009432">
    <property type="term" value="P:SOS response"/>
    <property type="evidence" value="ECO:0007669"/>
    <property type="project" value="UniProtKB-UniRule"/>
</dbReference>
<dbReference type="FunFam" id="1.10.10.10:FF:000009">
    <property type="entry name" value="LexA repressor"/>
    <property type="match status" value="1"/>
</dbReference>
<keyword evidence="12 13" id="KW-0742">SOS response</keyword>
<dbReference type="SUPFAM" id="SSF51306">
    <property type="entry name" value="LexA/Signal peptidase"/>
    <property type="match status" value="1"/>
</dbReference>
<keyword evidence="6 13" id="KW-0378">Hydrolase</keyword>
<evidence type="ECO:0000256" key="13">
    <source>
        <dbReference type="HAMAP-Rule" id="MF_00015"/>
    </source>
</evidence>
<evidence type="ECO:0000256" key="11">
    <source>
        <dbReference type="ARBA" id="ARBA00023204"/>
    </source>
</evidence>
<accession>A0A9D2PUQ1</accession>
<comment type="similarity">
    <text evidence="1 13 14">Belongs to the peptidase S24 family.</text>
</comment>
<proteinExistence type="inferred from homology"/>
<comment type="catalytic activity">
    <reaction evidence="13">
        <text>Hydrolysis of Ala-|-Gly bond in repressor LexA.</text>
        <dbReference type="EC" id="3.4.21.88"/>
    </reaction>
</comment>
<dbReference type="InterPro" id="IPR050077">
    <property type="entry name" value="LexA_repressor"/>
</dbReference>
<evidence type="ECO:0000256" key="2">
    <source>
        <dbReference type="ARBA" id="ARBA00011738"/>
    </source>
</evidence>